<dbReference type="Pfam" id="PF00063">
    <property type="entry name" value="Myosin_head"/>
    <property type="match status" value="1"/>
</dbReference>
<dbReference type="Proteomes" id="UP000593565">
    <property type="component" value="Unassembled WGS sequence"/>
</dbReference>
<dbReference type="EMBL" id="JAAGNN010000023">
    <property type="protein sequence ID" value="KAF4074063.1"/>
    <property type="molecule type" value="Genomic_DNA"/>
</dbReference>
<dbReference type="InterPro" id="IPR001609">
    <property type="entry name" value="Myosin_head_motor_dom-like"/>
</dbReference>
<dbReference type="GO" id="GO:0016459">
    <property type="term" value="C:myosin complex"/>
    <property type="evidence" value="ECO:0007669"/>
    <property type="project" value="UniProtKB-KW"/>
</dbReference>
<evidence type="ECO:0000313" key="4">
    <source>
        <dbReference type="Proteomes" id="UP000593565"/>
    </source>
</evidence>
<dbReference type="InterPro" id="IPR000048">
    <property type="entry name" value="IQ_motif_EF-hand-BS"/>
</dbReference>
<proteinExistence type="inferred from homology"/>
<keyword evidence="4" id="KW-1185">Reference proteome</keyword>
<gene>
    <name evidence="3" type="ORF">AMELA_G00250380</name>
</gene>
<dbReference type="GO" id="GO:0003779">
    <property type="term" value="F:actin binding"/>
    <property type="evidence" value="ECO:0007669"/>
    <property type="project" value="UniProtKB-KW"/>
</dbReference>
<evidence type="ECO:0000259" key="2">
    <source>
        <dbReference type="PROSITE" id="PS51456"/>
    </source>
</evidence>
<comment type="caution">
    <text evidence="1">Lacks conserved residue(s) required for the propagation of feature annotation.</text>
</comment>
<dbReference type="PROSITE" id="PS50096">
    <property type="entry name" value="IQ"/>
    <property type="match status" value="1"/>
</dbReference>
<keyword evidence="1" id="KW-0518">Myosin</keyword>
<name>A0A7J5ZUI2_AMEME</name>
<dbReference type="PANTHER" id="PTHR22692:SF21">
    <property type="entry name" value="MYOSIN XVA"/>
    <property type="match status" value="1"/>
</dbReference>
<dbReference type="Pfam" id="PF00612">
    <property type="entry name" value="IQ"/>
    <property type="match status" value="2"/>
</dbReference>
<comment type="caution">
    <text evidence="3">The sequence shown here is derived from an EMBL/GenBank/DDBJ whole genome shotgun (WGS) entry which is preliminary data.</text>
</comment>
<comment type="similarity">
    <text evidence="1">Belongs to the TRAFAC class myosin-kinesin ATPase superfamily. Myosin family.</text>
</comment>
<dbReference type="Gene3D" id="1.20.58.530">
    <property type="match status" value="1"/>
</dbReference>
<evidence type="ECO:0000313" key="3">
    <source>
        <dbReference type="EMBL" id="KAF4074063.1"/>
    </source>
</evidence>
<evidence type="ECO:0000256" key="1">
    <source>
        <dbReference type="PROSITE-ProRule" id="PRU00782"/>
    </source>
</evidence>
<organism evidence="3 4">
    <name type="scientific">Ameiurus melas</name>
    <name type="common">Black bullhead</name>
    <name type="synonym">Silurus melas</name>
    <dbReference type="NCBI Taxonomy" id="219545"/>
    <lineage>
        <taxon>Eukaryota</taxon>
        <taxon>Metazoa</taxon>
        <taxon>Chordata</taxon>
        <taxon>Craniata</taxon>
        <taxon>Vertebrata</taxon>
        <taxon>Euteleostomi</taxon>
        <taxon>Actinopterygii</taxon>
        <taxon>Neopterygii</taxon>
        <taxon>Teleostei</taxon>
        <taxon>Ostariophysi</taxon>
        <taxon>Siluriformes</taxon>
        <taxon>Ictaluridae</taxon>
        <taxon>Ameiurus</taxon>
    </lineage>
</organism>
<keyword evidence="1" id="KW-0009">Actin-binding</keyword>
<dbReference type="GO" id="GO:0003774">
    <property type="term" value="F:cytoskeletal motor activity"/>
    <property type="evidence" value="ECO:0007669"/>
    <property type="project" value="InterPro"/>
</dbReference>
<dbReference type="InterPro" id="IPR027417">
    <property type="entry name" value="P-loop_NTPase"/>
</dbReference>
<dbReference type="InterPro" id="IPR051567">
    <property type="entry name" value="Unconventional_Myosin_ATPase"/>
</dbReference>
<dbReference type="GO" id="GO:0005524">
    <property type="term" value="F:ATP binding"/>
    <property type="evidence" value="ECO:0007669"/>
    <property type="project" value="InterPro"/>
</dbReference>
<dbReference type="PANTHER" id="PTHR22692">
    <property type="entry name" value="MYOSIN VII, XV"/>
    <property type="match status" value="1"/>
</dbReference>
<dbReference type="SMART" id="SM00015">
    <property type="entry name" value="IQ"/>
    <property type="match status" value="2"/>
</dbReference>
<dbReference type="SUPFAM" id="SSF52540">
    <property type="entry name" value="P-loop containing nucleoside triphosphate hydrolases"/>
    <property type="match status" value="1"/>
</dbReference>
<reference evidence="3 4" key="1">
    <citation type="submission" date="2020-02" db="EMBL/GenBank/DDBJ databases">
        <title>A chromosome-scale genome assembly of the black bullhead catfish (Ameiurus melas).</title>
        <authorList>
            <person name="Wen M."/>
            <person name="Zham M."/>
            <person name="Cabau C."/>
            <person name="Klopp C."/>
            <person name="Donnadieu C."/>
            <person name="Roques C."/>
            <person name="Bouchez O."/>
            <person name="Lampietro C."/>
            <person name="Jouanno E."/>
            <person name="Herpin A."/>
            <person name="Louis A."/>
            <person name="Berthelot C."/>
            <person name="Parey E."/>
            <person name="Roest-Crollius H."/>
            <person name="Braasch I."/>
            <person name="Postlethwait J."/>
            <person name="Robinson-Rechavi M."/>
            <person name="Echchiki A."/>
            <person name="Begum T."/>
            <person name="Montfort J."/>
            <person name="Schartl M."/>
            <person name="Bobe J."/>
            <person name="Guiguen Y."/>
        </authorList>
    </citation>
    <scope>NUCLEOTIDE SEQUENCE [LARGE SCALE GENOMIC DNA]</scope>
    <source>
        <strain evidence="3">M_S1</strain>
        <tissue evidence="3">Blood</tissue>
    </source>
</reference>
<accession>A0A7J5ZUI2</accession>
<protein>
    <recommendedName>
        <fullName evidence="2">Myosin motor domain-containing protein</fullName>
    </recommendedName>
</protein>
<dbReference type="AlphaFoldDB" id="A0A7J5ZUI2"/>
<sequence>MPLPEFAIKHFAGKVTYQVHKFLDKNYDQVRQEVLNLFMQSKNKMVAHLFTSYSETVNQQKKTSTVTRKYQPSTVAAKFQLSLMELVEKMERYKSLLGLKQAPPATGENCVIMLRKLCPLRPGAFEVGITKLFLKEDIYYMLESKRDRVRHVAALTLQRYTRMFFVRQRYVAFRMKIIRLQAHCRGFLVRKHYVKMRVSLARFRSVVHMYVNQKRYIKELAKREVVNVTHLAIPAELGGLLQAVAGGRELHSDCLALVQAPTVQVESQLTLPLDINNYPISKFIQLHFREPMFGMLTAPLKMPLTHLDDDLTHEALDIFIMVDMSHLP</sequence>
<dbReference type="PROSITE" id="PS51456">
    <property type="entry name" value="MYOSIN_MOTOR"/>
    <property type="match status" value="1"/>
</dbReference>
<dbReference type="Gene3D" id="1.20.5.4820">
    <property type="match status" value="1"/>
</dbReference>
<feature type="domain" description="Myosin motor" evidence="2">
    <location>
        <begin position="1"/>
        <end position="92"/>
    </location>
</feature>
<keyword evidence="1" id="KW-0505">Motor protein</keyword>